<reference evidence="1 2" key="1">
    <citation type="submission" date="2014-12" db="EMBL/GenBank/DDBJ databases">
        <title>Genome sequencing of Brevundimonas nasdae TPW30.</title>
        <authorList>
            <person name="Tan P.W."/>
            <person name="Chan K.-G."/>
        </authorList>
    </citation>
    <scope>NUCLEOTIDE SEQUENCE [LARGE SCALE GENOMIC DNA]</scope>
    <source>
        <strain evidence="1 2">TPW30</strain>
    </source>
</reference>
<organism evidence="1 2">
    <name type="scientific">Brevundimonas nasdae</name>
    <dbReference type="NCBI Taxonomy" id="172043"/>
    <lineage>
        <taxon>Bacteria</taxon>
        <taxon>Pseudomonadati</taxon>
        <taxon>Pseudomonadota</taxon>
        <taxon>Alphaproteobacteria</taxon>
        <taxon>Caulobacterales</taxon>
        <taxon>Caulobacteraceae</taxon>
        <taxon>Brevundimonas</taxon>
    </lineage>
</organism>
<gene>
    <name evidence="1" type="ORF">RM53_12505</name>
</gene>
<evidence type="ECO:0000313" key="1">
    <source>
        <dbReference type="EMBL" id="KIC56377.1"/>
    </source>
</evidence>
<sequence>MTVVAWIAVALTAFFVVRPMYQKYRFGVLLADMTSIVERREGIQAYLGPETYGSEYGLPSPQGIADTIAFERGLALLSRKPRHVVTRELAKNSIVAASMGRPGRVGAIALLIDILVSKGIALGAEDFLKSYS</sequence>
<evidence type="ECO:0000313" key="2">
    <source>
        <dbReference type="Proteomes" id="UP000031166"/>
    </source>
</evidence>
<accession>A0A0B4CIS1</accession>
<dbReference type="RefSeq" id="WP_039247282.1">
    <property type="nucleotide sequence ID" value="NZ_JWSY01000023.1"/>
</dbReference>
<dbReference type="Proteomes" id="UP000031166">
    <property type="component" value="Unassembled WGS sequence"/>
</dbReference>
<proteinExistence type="predicted"/>
<dbReference type="AlphaFoldDB" id="A0A0B4CIS1"/>
<comment type="caution">
    <text evidence="1">The sequence shown here is derived from an EMBL/GenBank/DDBJ whole genome shotgun (WGS) entry which is preliminary data.</text>
</comment>
<name>A0A0B4CIS1_9CAUL</name>
<dbReference type="EMBL" id="JWSY01000023">
    <property type="protein sequence ID" value="KIC56377.1"/>
    <property type="molecule type" value="Genomic_DNA"/>
</dbReference>
<protein>
    <submittedName>
        <fullName evidence="1">Uncharacterized protein</fullName>
    </submittedName>
</protein>